<organism evidence="7 8">
    <name type="scientific">Hymenoscyphus albidus</name>
    <dbReference type="NCBI Taxonomy" id="595503"/>
    <lineage>
        <taxon>Eukaryota</taxon>
        <taxon>Fungi</taxon>
        <taxon>Dikarya</taxon>
        <taxon>Ascomycota</taxon>
        <taxon>Pezizomycotina</taxon>
        <taxon>Leotiomycetes</taxon>
        <taxon>Helotiales</taxon>
        <taxon>Helotiaceae</taxon>
        <taxon>Hymenoscyphus</taxon>
    </lineage>
</organism>
<accession>A0A9N9LIK3</accession>
<dbReference type="OrthoDB" id="1735038at2759"/>
<feature type="chain" id="PRO_5040344261" description="Serine peptidase" evidence="6">
    <location>
        <begin position="19"/>
        <end position="549"/>
    </location>
</feature>
<feature type="signal peptide" evidence="6">
    <location>
        <begin position="1"/>
        <end position="18"/>
    </location>
</feature>
<protein>
    <recommendedName>
        <fullName evidence="9">Serine peptidase</fullName>
    </recommendedName>
</protein>
<reference evidence="7" key="1">
    <citation type="submission" date="2021-07" db="EMBL/GenBank/DDBJ databases">
        <authorList>
            <person name="Durling M."/>
        </authorList>
    </citation>
    <scope>NUCLEOTIDE SEQUENCE</scope>
</reference>
<proteinExistence type="inferred from homology"/>
<dbReference type="SUPFAM" id="SSF53474">
    <property type="entry name" value="alpha/beta-Hydrolases"/>
    <property type="match status" value="1"/>
</dbReference>
<dbReference type="FunFam" id="3.40.50.1820:FF:000165">
    <property type="entry name" value="Serine peptidase, putative"/>
    <property type="match status" value="1"/>
</dbReference>
<keyword evidence="8" id="KW-1185">Reference proteome</keyword>
<dbReference type="Pfam" id="PF05577">
    <property type="entry name" value="Peptidase_S28"/>
    <property type="match status" value="1"/>
</dbReference>
<keyword evidence="4" id="KW-0378">Hydrolase</keyword>
<keyword evidence="2" id="KW-0645">Protease</keyword>
<dbReference type="Proteomes" id="UP000701801">
    <property type="component" value="Unassembled WGS sequence"/>
</dbReference>
<evidence type="ECO:0000256" key="4">
    <source>
        <dbReference type="ARBA" id="ARBA00022801"/>
    </source>
</evidence>
<evidence type="ECO:0000256" key="2">
    <source>
        <dbReference type="ARBA" id="ARBA00022670"/>
    </source>
</evidence>
<dbReference type="GO" id="GO:0006508">
    <property type="term" value="P:proteolysis"/>
    <property type="evidence" value="ECO:0007669"/>
    <property type="project" value="UniProtKB-KW"/>
</dbReference>
<evidence type="ECO:0000256" key="3">
    <source>
        <dbReference type="ARBA" id="ARBA00022729"/>
    </source>
</evidence>
<evidence type="ECO:0008006" key="9">
    <source>
        <dbReference type="Google" id="ProtNLM"/>
    </source>
</evidence>
<dbReference type="GO" id="GO:0070008">
    <property type="term" value="F:serine-type exopeptidase activity"/>
    <property type="evidence" value="ECO:0007669"/>
    <property type="project" value="InterPro"/>
</dbReference>
<evidence type="ECO:0000256" key="6">
    <source>
        <dbReference type="SAM" id="SignalP"/>
    </source>
</evidence>
<evidence type="ECO:0000256" key="1">
    <source>
        <dbReference type="ARBA" id="ARBA00011079"/>
    </source>
</evidence>
<dbReference type="AlphaFoldDB" id="A0A9N9LIK3"/>
<dbReference type="PANTHER" id="PTHR11010:SF23">
    <property type="entry name" value="SERINE PEPTIDASE"/>
    <property type="match status" value="1"/>
</dbReference>
<evidence type="ECO:0000313" key="8">
    <source>
        <dbReference type="Proteomes" id="UP000701801"/>
    </source>
</evidence>
<dbReference type="GO" id="GO:0008239">
    <property type="term" value="F:dipeptidyl-peptidase activity"/>
    <property type="evidence" value="ECO:0007669"/>
    <property type="project" value="TreeGrafter"/>
</dbReference>
<evidence type="ECO:0000256" key="5">
    <source>
        <dbReference type="ARBA" id="ARBA00023180"/>
    </source>
</evidence>
<comment type="similarity">
    <text evidence="1">Belongs to the peptidase S28 family.</text>
</comment>
<dbReference type="PANTHER" id="PTHR11010">
    <property type="entry name" value="PROTEASE S28 PRO-X CARBOXYPEPTIDASE-RELATED"/>
    <property type="match status" value="1"/>
</dbReference>
<name>A0A9N9LIK3_9HELO</name>
<dbReference type="InterPro" id="IPR008758">
    <property type="entry name" value="Peptidase_S28"/>
</dbReference>
<evidence type="ECO:0000313" key="7">
    <source>
        <dbReference type="EMBL" id="CAG8973452.1"/>
    </source>
</evidence>
<keyword evidence="3 6" id="KW-0732">Signal</keyword>
<sequence length="549" mass="60476">MKYSLVAALATLGSFVAATPNTQFLNVGRLIPPEEPMDASIMRKVAASNITGSAFFDQIVDHNDLSKGTFKQKFWWNTEFWAGPGSPIVFFTPGEIAAAGYTGYLTNATITGLYAQEIKGAVIMVEHRFWGESSPYATLTAETLQTLTLDQAMNDFVHFAKTATLPFDLSGATNADKAPWVFSGGSYSGALAAWIYSVHPGTFWAYHASSAPVEAIYDYWQYFTPIQEGMPKNCSKDVGLVVEYMDEVFTKGTPEEQLALKTKFGLQDLTLAADVTAYVDSFPISRVCANVNSALVNGPWLWQSNSFTTGYSGFFKFCDAVENVVAGAAGTPDANGVGLEAALEGYAKWSNEVLIPGYCENYGFEGEYNIECMDTYNATNLQYTNRAVDNIWNLQWNWMLCNEPFGYWQDGAPRGKPTIVSRLVTAEYWQGQCPLMFPETNGFTYGSVDPDVNAHKVNKFTQGWRLEKTERLIWTNGQFDPWRTSGMSAEERPGGALAATDKAPLNVIPGGFHCSDLRLTNARANAGVQAVVDRQVAQIVEWVAEFPKK</sequence>
<comment type="caution">
    <text evidence="7">The sequence shown here is derived from an EMBL/GenBank/DDBJ whole genome shotgun (WGS) entry which is preliminary data.</text>
</comment>
<dbReference type="Gene3D" id="3.40.50.1820">
    <property type="entry name" value="alpha/beta hydrolase"/>
    <property type="match status" value="2"/>
</dbReference>
<dbReference type="EMBL" id="CAJVRM010000069">
    <property type="protein sequence ID" value="CAG8973452.1"/>
    <property type="molecule type" value="Genomic_DNA"/>
</dbReference>
<gene>
    <name evidence="7" type="ORF">HYALB_00006478</name>
</gene>
<keyword evidence="5" id="KW-0325">Glycoprotein</keyword>
<dbReference type="InterPro" id="IPR029058">
    <property type="entry name" value="AB_hydrolase_fold"/>
</dbReference>